<accession>A0A8J2KPD8</accession>
<protein>
    <submittedName>
        <fullName evidence="1">Uncharacterized protein</fullName>
    </submittedName>
</protein>
<dbReference type="AlphaFoldDB" id="A0A8J2KPD8"/>
<dbReference type="EMBL" id="CAJVCH010389407">
    <property type="protein sequence ID" value="CAG7817236.1"/>
    <property type="molecule type" value="Genomic_DNA"/>
</dbReference>
<comment type="caution">
    <text evidence="1">The sequence shown here is derived from an EMBL/GenBank/DDBJ whole genome shotgun (WGS) entry which is preliminary data.</text>
</comment>
<dbReference type="Proteomes" id="UP000708208">
    <property type="component" value="Unassembled WGS sequence"/>
</dbReference>
<gene>
    <name evidence="1" type="ORF">AFUS01_LOCUS27814</name>
</gene>
<keyword evidence="2" id="KW-1185">Reference proteome</keyword>
<evidence type="ECO:0000313" key="1">
    <source>
        <dbReference type="EMBL" id="CAG7817236.1"/>
    </source>
</evidence>
<proteinExistence type="predicted"/>
<name>A0A8J2KPD8_9HEXA</name>
<evidence type="ECO:0000313" key="2">
    <source>
        <dbReference type="Proteomes" id="UP000708208"/>
    </source>
</evidence>
<organism evidence="1 2">
    <name type="scientific">Allacma fusca</name>
    <dbReference type="NCBI Taxonomy" id="39272"/>
    <lineage>
        <taxon>Eukaryota</taxon>
        <taxon>Metazoa</taxon>
        <taxon>Ecdysozoa</taxon>
        <taxon>Arthropoda</taxon>
        <taxon>Hexapoda</taxon>
        <taxon>Collembola</taxon>
        <taxon>Symphypleona</taxon>
        <taxon>Sminthuridae</taxon>
        <taxon>Allacma</taxon>
    </lineage>
</organism>
<reference evidence="1" key="1">
    <citation type="submission" date="2021-06" db="EMBL/GenBank/DDBJ databases">
        <authorList>
            <person name="Hodson N. C."/>
            <person name="Mongue J. A."/>
            <person name="Jaron S. K."/>
        </authorList>
    </citation>
    <scope>NUCLEOTIDE SEQUENCE</scope>
</reference>
<sequence>MFLLRLKTGLKMCCFCCKSEEGHKHDAAPNQDSKYSADPSTLNLGIYLDEDIITVGTITPKDTKEPEIIVEIPAEITFFNEKIMIGSNSEKNRMHENHFRVYDLIKETASPSPVISLTSGQYPLTEEEILAIFLEQLLSKIKSTKNVAIIGNVVITLPFNVTSFEKERIEVASKAAGFHNLRIMSSLLATAVAFARTKKYYRQKKQKIHSIFVSQYLRQSFNMALVDIGPDFIATRKCTSSINLHGDQDKNFEDYHTRMFEDKQILSQKSRYVYSVYKQGVRRLESFCKRIRNIDPVVIKTTSKQSTLDNNYMEIFRKEVQFTVRTSGPLTGACLLASRFQLTNEIPKKITVCDASLTNLIVTSPISRNRRGKIQNKNYCPNVIFKPKIKISPGKENIVILKEEYFKHRVKSSVGRYNIEIEKENTRRSRIKIQLRCRVDRDGIFGVSPIFPPGTTGSIMKINAPTVNTETFSEFTKLRSYYKALQTGSYSPPYPRFYRLTSIPEGSKEDLLEPSETEKLISTDLSVEIPEDDDDELEPDDRQKYSPLEKSFLAVGEGVNSQENGDQILWQPQNVATNEDETGEDADKNIRKYMLEEIWSYDFAIQKFKGRNPEDIEAEHRRLKAEAEEEFKLKIASAGIQMKAEWLCQLGDQLLYKNFWDEVDSDAGIHQNGSKLVNDITYERADSDRAGLDDALSYGVREKIENQQKLDDSFSSSHEDPLDVSHTAREIQLNASDQILRETVKPEEIYPELQPVIKEALNKFIEVGFKHHRDVMYEIVDKKVPFTDVQITLFHKDNLVAVKSTFMETFIDLLAHPILKESVISAANELERKVDFQLLTYLKRYEVTMEALMRKVKEYTLLAESQYDDQMEKFEHKQKTKDEVQAQHDVVCKTMLANFEKIVIDTVGGWNEIWKFEIEEKLQEKLEELLEESMRTPESQDDASLQIDAECTHQLGNQLHDSDTGICQNGAKLISDVTYETVDFDEGQLAEVILSHGTTEKKIENQSNIHDDPLDGGFTAKEINIITADENLSETKEQEEIYAELQPVIKEALNKFVDVGFKHHRNVIYGIIDKKVPFTDGQITLFHNDNLVAVKSAFMDTFNDLLAHPILKESVISAANELERKVDFQLLTYLKRYEVTMAALMKKVKEYTLLTESQYDDQMEKFEHKQKTKDEVQAKHDVIEEKLQEKLEELLEECLRNPDSQDEEFQFKGDVRTIHDEEAQV</sequence>